<reference evidence="2 3" key="1">
    <citation type="submission" date="2017-06" db="EMBL/GenBank/DDBJ databases">
        <title>Evolution towards high GC content and high-temperature stress adaptation in endophytic Pseudomonas oryzihabitans impacted its plant-growth promoting traits.</title>
        <authorList>
            <person name="Nascimento F.X."/>
        </authorList>
    </citation>
    <scope>NUCLEOTIDE SEQUENCE [LARGE SCALE GENOMIC DNA]</scope>
    <source>
        <strain evidence="2 3">MS8</strain>
    </source>
</reference>
<feature type="transmembrane region" description="Helical" evidence="1">
    <location>
        <begin position="67"/>
        <end position="88"/>
    </location>
</feature>
<dbReference type="EMBL" id="CP022198">
    <property type="protein sequence ID" value="AXA68911.1"/>
    <property type="molecule type" value="Genomic_DNA"/>
</dbReference>
<gene>
    <name evidence="2" type="ORF">CE139_24970</name>
</gene>
<protein>
    <submittedName>
        <fullName evidence="2">Uncharacterized protein</fullName>
    </submittedName>
</protein>
<evidence type="ECO:0000313" key="3">
    <source>
        <dbReference type="Proteomes" id="UP000250579"/>
    </source>
</evidence>
<keyword evidence="1" id="KW-0812">Transmembrane</keyword>
<dbReference type="AlphaFoldDB" id="A0A2Z5AI28"/>
<accession>A0A2Z5AI28</accession>
<dbReference type="Proteomes" id="UP000250579">
    <property type="component" value="Chromosome"/>
</dbReference>
<name>A0A2Z5AI28_9PSED</name>
<sequence length="90" mass="9724">MGLDLALYRALRSVDISEDKAMAVIDALEAHIRAQRATKPGLSPGKSGTQLDVALPQLSIKYDNDPLVSRFTIDVSLMLIAFVLILIAGM</sequence>
<keyword evidence="1" id="KW-1133">Transmembrane helix</keyword>
<organism evidence="2 3">
    <name type="scientific">Pseudomonas oryzihabitans</name>
    <dbReference type="NCBI Taxonomy" id="47885"/>
    <lineage>
        <taxon>Bacteria</taxon>
        <taxon>Pseudomonadati</taxon>
        <taxon>Pseudomonadota</taxon>
        <taxon>Gammaproteobacteria</taxon>
        <taxon>Pseudomonadales</taxon>
        <taxon>Pseudomonadaceae</taxon>
        <taxon>Pseudomonas</taxon>
    </lineage>
</organism>
<evidence type="ECO:0000313" key="2">
    <source>
        <dbReference type="EMBL" id="AXA68911.1"/>
    </source>
</evidence>
<dbReference type="RefSeq" id="WP_208693076.1">
    <property type="nucleotide sequence ID" value="NZ_CP022198.1"/>
</dbReference>
<proteinExistence type="predicted"/>
<keyword evidence="1" id="KW-0472">Membrane</keyword>
<evidence type="ECO:0000256" key="1">
    <source>
        <dbReference type="SAM" id="Phobius"/>
    </source>
</evidence>